<dbReference type="InterPro" id="IPR044862">
    <property type="entry name" value="Pro_4_hyd_alph_FE2OG_OXY"/>
</dbReference>
<comment type="caution">
    <text evidence="3">The sequence shown here is derived from an EMBL/GenBank/DDBJ whole genome shotgun (WGS) entry which is preliminary data.</text>
</comment>
<feature type="non-terminal residue" evidence="3">
    <location>
        <position position="1"/>
    </location>
</feature>
<dbReference type="PANTHER" id="PTHR12117:SF0">
    <property type="entry name" value="PROLYL 3-HYDROXYLASE OGFOD1"/>
    <property type="match status" value="1"/>
</dbReference>
<dbReference type="PANTHER" id="PTHR12117">
    <property type="entry name" value="HISTONE ACETYLTRANSFERASE COMPLEX"/>
    <property type="match status" value="1"/>
</dbReference>
<accession>A0A813LY18</accession>
<organism evidence="3 4">
    <name type="scientific">Polarella glacialis</name>
    <name type="common">Dinoflagellate</name>
    <dbReference type="NCBI Taxonomy" id="89957"/>
    <lineage>
        <taxon>Eukaryota</taxon>
        <taxon>Sar</taxon>
        <taxon>Alveolata</taxon>
        <taxon>Dinophyceae</taxon>
        <taxon>Suessiales</taxon>
        <taxon>Suessiaceae</taxon>
        <taxon>Polarella</taxon>
    </lineage>
</organism>
<dbReference type="Proteomes" id="UP000626109">
    <property type="component" value="Unassembled WGS sequence"/>
</dbReference>
<evidence type="ECO:0000313" key="3">
    <source>
        <dbReference type="EMBL" id="CAE8741482.1"/>
    </source>
</evidence>
<protein>
    <recommendedName>
        <fullName evidence="2">Prolyl 4-hydroxylase alpha subunit Fe(2+) 2OG dioxygenase domain-containing protein</fullName>
    </recommendedName>
</protein>
<dbReference type="AlphaFoldDB" id="A0A813LY18"/>
<dbReference type="InterPro" id="IPR051842">
    <property type="entry name" value="uS12_prolyl_hydroxylase"/>
</dbReference>
<evidence type="ECO:0000259" key="2">
    <source>
        <dbReference type="Pfam" id="PF13640"/>
    </source>
</evidence>
<name>A0A813LY18_POLGL</name>
<evidence type="ECO:0000256" key="1">
    <source>
        <dbReference type="SAM" id="MobiDB-lite"/>
    </source>
</evidence>
<reference evidence="3" key="1">
    <citation type="submission" date="2021-02" db="EMBL/GenBank/DDBJ databases">
        <authorList>
            <person name="Dougan E. K."/>
            <person name="Rhodes N."/>
            <person name="Thang M."/>
            <person name="Chan C."/>
        </authorList>
    </citation>
    <scope>NUCLEOTIDE SEQUENCE</scope>
</reference>
<feature type="domain" description="Prolyl 4-hydroxylase alpha subunit Fe(2+) 2OG dioxygenase" evidence="2">
    <location>
        <begin position="11"/>
        <end position="118"/>
    </location>
</feature>
<feature type="compositionally biased region" description="Polar residues" evidence="1">
    <location>
        <begin position="157"/>
        <end position="168"/>
    </location>
</feature>
<sequence length="213" mass="23607">ELSGDLHPFLHGAKYEAGGKITLHNDAMQWVVRPQDVIDDQRYPAGTPVFRKIALIYYLTQDWSEDFGGCFVDNMEDGPRAVVPEFNSLVVFLVPREHWVSEMLPGAPSRYSLFGWLHDTEPYPQGALQPLGTGNRRKPEAGQEALSSPSEMRRGLATSSLATKSTGLANEAREHCEHGFRMRFGIDRKDLRLGNRDSAASALLRRLGSGGPA</sequence>
<dbReference type="Pfam" id="PF13640">
    <property type="entry name" value="2OG-FeII_Oxy_3"/>
    <property type="match status" value="1"/>
</dbReference>
<evidence type="ECO:0000313" key="4">
    <source>
        <dbReference type="Proteomes" id="UP000626109"/>
    </source>
</evidence>
<dbReference type="EMBL" id="CAJNNW010037394">
    <property type="protein sequence ID" value="CAE8741482.1"/>
    <property type="molecule type" value="Genomic_DNA"/>
</dbReference>
<gene>
    <name evidence="3" type="ORF">PGLA2088_LOCUS50488</name>
</gene>
<feature type="region of interest" description="Disordered" evidence="1">
    <location>
        <begin position="125"/>
        <end position="169"/>
    </location>
</feature>
<proteinExistence type="predicted"/>
<dbReference type="Gene3D" id="2.60.120.620">
    <property type="entry name" value="q2cbj1_9rhob like domain"/>
    <property type="match status" value="1"/>
</dbReference>